<name>A0A699UAV4_TANCI</name>
<sequence>APAAGGQRVLVQGEAPHLVEGDVFHARFGPVGVVAVGAAHDALELGAGVVVGEGIAPPQVQHLGALGGGPYPIVPVVGIGKAAAGPAQIGHVDFLERVHNIHTDAALLGHVQAGLDPKAAVDAAP</sequence>
<evidence type="ECO:0000313" key="1">
    <source>
        <dbReference type="EMBL" id="GFD19580.1"/>
    </source>
</evidence>
<gene>
    <name evidence="1" type="ORF">Tci_891549</name>
</gene>
<protein>
    <submittedName>
        <fullName evidence="1">Uncharacterized protein</fullName>
    </submittedName>
</protein>
<organism evidence="1">
    <name type="scientific">Tanacetum cinerariifolium</name>
    <name type="common">Dalmatian daisy</name>
    <name type="synonym">Chrysanthemum cinerariifolium</name>
    <dbReference type="NCBI Taxonomy" id="118510"/>
    <lineage>
        <taxon>Eukaryota</taxon>
        <taxon>Viridiplantae</taxon>
        <taxon>Streptophyta</taxon>
        <taxon>Embryophyta</taxon>
        <taxon>Tracheophyta</taxon>
        <taxon>Spermatophyta</taxon>
        <taxon>Magnoliopsida</taxon>
        <taxon>eudicotyledons</taxon>
        <taxon>Gunneridae</taxon>
        <taxon>Pentapetalae</taxon>
        <taxon>asterids</taxon>
        <taxon>campanulids</taxon>
        <taxon>Asterales</taxon>
        <taxon>Asteraceae</taxon>
        <taxon>Asteroideae</taxon>
        <taxon>Anthemideae</taxon>
        <taxon>Anthemidinae</taxon>
        <taxon>Tanacetum</taxon>
    </lineage>
</organism>
<feature type="non-terminal residue" evidence="1">
    <location>
        <position position="1"/>
    </location>
</feature>
<accession>A0A699UAV4</accession>
<reference evidence="1" key="1">
    <citation type="journal article" date="2019" name="Sci. Rep.">
        <title>Draft genome of Tanacetum cinerariifolium, the natural source of mosquito coil.</title>
        <authorList>
            <person name="Yamashiro T."/>
            <person name="Shiraishi A."/>
            <person name="Satake H."/>
            <person name="Nakayama K."/>
        </authorList>
    </citation>
    <scope>NUCLEOTIDE SEQUENCE</scope>
</reference>
<dbReference type="EMBL" id="BKCJ011315713">
    <property type="protein sequence ID" value="GFD19580.1"/>
    <property type="molecule type" value="Genomic_DNA"/>
</dbReference>
<comment type="caution">
    <text evidence="1">The sequence shown here is derived from an EMBL/GenBank/DDBJ whole genome shotgun (WGS) entry which is preliminary data.</text>
</comment>
<proteinExistence type="predicted"/>
<dbReference type="AlphaFoldDB" id="A0A699UAV4"/>